<keyword evidence="1" id="KW-0812">Transmembrane</keyword>
<evidence type="ECO:0000313" key="3">
    <source>
        <dbReference type="Proteomes" id="UP000319160"/>
    </source>
</evidence>
<keyword evidence="3" id="KW-1185">Reference proteome</keyword>
<organism evidence="2 3">
    <name type="scientific">Xylaria flabelliformis</name>
    <dbReference type="NCBI Taxonomy" id="2512241"/>
    <lineage>
        <taxon>Eukaryota</taxon>
        <taxon>Fungi</taxon>
        <taxon>Dikarya</taxon>
        <taxon>Ascomycota</taxon>
        <taxon>Pezizomycotina</taxon>
        <taxon>Sordariomycetes</taxon>
        <taxon>Xylariomycetidae</taxon>
        <taxon>Xylariales</taxon>
        <taxon>Xylariaceae</taxon>
        <taxon>Xylaria</taxon>
    </lineage>
</organism>
<gene>
    <name evidence="2" type="ORF">FHL15_007856</name>
</gene>
<dbReference type="EMBL" id="VFLP01000047">
    <property type="protein sequence ID" value="TRX91251.1"/>
    <property type="molecule type" value="Genomic_DNA"/>
</dbReference>
<dbReference type="Proteomes" id="UP000319160">
    <property type="component" value="Unassembled WGS sequence"/>
</dbReference>
<keyword evidence="1" id="KW-1133">Transmembrane helix</keyword>
<feature type="transmembrane region" description="Helical" evidence="1">
    <location>
        <begin position="94"/>
        <end position="116"/>
    </location>
</feature>
<proteinExistence type="predicted"/>
<name>A0A553HTJ1_9PEZI</name>
<comment type="caution">
    <text evidence="2">The sequence shown here is derived from an EMBL/GenBank/DDBJ whole genome shotgun (WGS) entry which is preliminary data.</text>
</comment>
<dbReference type="AlphaFoldDB" id="A0A553HTJ1"/>
<keyword evidence="1" id="KW-0472">Membrane</keyword>
<reference evidence="3" key="1">
    <citation type="submission" date="2019-06" db="EMBL/GenBank/DDBJ databases">
        <title>Draft genome sequence of the griseofulvin-producing fungus Xylaria cubensis strain G536.</title>
        <authorList>
            <person name="Mead M.E."/>
            <person name="Raja H.A."/>
            <person name="Steenwyk J.L."/>
            <person name="Knowles S.L."/>
            <person name="Oberlies N.H."/>
            <person name="Rokas A."/>
        </authorList>
    </citation>
    <scope>NUCLEOTIDE SEQUENCE [LARGE SCALE GENOMIC DNA]</scope>
    <source>
        <strain evidence="3">G536</strain>
    </source>
</reference>
<dbReference type="OrthoDB" id="4765852at2759"/>
<protein>
    <submittedName>
        <fullName evidence="2">Uncharacterized protein</fullName>
    </submittedName>
</protein>
<accession>A0A553HTJ1</accession>
<evidence type="ECO:0000256" key="1">
    <source>
        <dbReference type="SAM" id="Phobius"/>
    </source>
</evidence>
<sequence length="155" mass="16622">MSGTRQVPFLTPVSSPTILIDSQPSSSSPHTCSNVSSSVPSFSCRFHILTFDVESYKLQDIGQDNFRVAAAVEEGRPASSGRSRMTEPGGRELAWIKATFVVAVLTFTIAVVGLGIRVWQISKQLNGHLEGRSEGRELGGAKGQLVTITIISSTE</sequence>
<evidence type="ECO:0000313" key="2">
    <source>
        <dbReference type="EMBL" id="TRX91251.1"/>
    </source>
</evidence>